<dbReference type="VEuPathDB" id="FungiDB:BD410DRAFT_202988"/>
<keyword evidence="2" id="KW-0472">Membrane</keyword>
<evidence type="ECO:0000313" key="4">
    <source>
        <dbReference type="Proteomes" id="UP000294933"/>
    </source>
</evidence>
<dbReference type="CDD" id="cd00201">
    <property type="entry name" value="WW"/>
    <property type="match status" value="1"/>
</dbReference>
<keyword evidence="2" id="KW-1133">Transmembrane helix</keyword>
<gene>
    <name evidence="3" type="ORF">BD410DRAFT_202988</name>
</gene>
<feature type="compositionally biased region" description="Polar residues" evidence="1">
    <location>
        <begin position="144"/>
        <end position="168"/>
    </location>
</feature>
<evidence type="ECO:0000256" key="1">
    <source>
        <dbReference type="SAM" id="MobiDB-lite"/>
    </source>
</evidence>
<reference evidence="3 4" key="1">
    <citation type="submission" date="2018-06" db="EMBL/GenBank/DDBJ databases">
        <title>A transcriptomic atlas of mushroom development highlights an independent origin of complex multicellularity.</title>
        <authorList>
            <consortium name="DOE Joint Genome Institute"/>
            <person name="Krizsan K."/>
            <person name="Almasi E."/>
            <person name="Merenyi Z."/>
            <person name="Sahu N."/>
            <person name="Viragh M."/>
            <person name="Koszo T."/>
            <person name="Mondo S."/>
            <person name="Kiss B."/>
            <person name="Balint B."/>
            <person name="Kues U."/>
            <person name="Barry K."/>
            <person name="Hegedus J.C."/>
            <person name="Henrissat B."/>
            <person name="Johnson J."/>
            <person name="Lipzen A."/>
            <person name="Ohm R."/>
            <person name="Nagy I."/>
            <person name="Pangilinan J."/>
            <person name="Yan J."/>
            <person name="Xiong Y."/>
            <person name="Grigoriev I.V."/>
            <person name="Hibbett D.S."/>
            <person name="Nagy L.G."/>
        </authorList>
    </citation>
    <scope>NUCLEOTIDE SEQUENCE [LARGE SCALE GENOMIC DNA]</scope>
    <source>
        <strain evidence="3 4">SZMC22713</strain>
    </source>
</reference>
<dbReference type="EMBL" id="ML170173">
    <property type="protein sequence ID" value="TDL22881.1"/>
    <property type="molecule type" value="Genomic_DNA"/>
</dbReference>
<keyword evidence="2" id="KW-0812">Transmembrane</keyword>
<feature type="compositionally biased region" description="Polar residues" evidence="1">
    <location>
        <begin position="757"/>
        <end position="770"/>
    </location>
</feature>
<dbReference type="AlphaFoldDB" id="A0A4Y7Q6C6"/>
<feature type="transmembrane region" description="Helical" evidence="2">
    <location>
        <begin position="583"/>
        <end position="603"/>
    </location>
</feature>
<evidence type="ECO:0000256" key="2">
    <source>
        <dbReference type="SAM" id="Phobius"/>
    </source>
</evidence>
<feature type="compositionally biased region" description="Basic and acidic residues" evidence="1">
    <location>
        <begin position="41"/>
        <end position="53"/>
    </location>
</feature>
<feature type="region of interest" description="Disordered" evidence="1">
    <location>
        <begin position="754"/>
        <end position="817"/>
    </location>
</feature>
<protein>
    <recommendedName>
        <fullName evidence="5">WW domain-containing protein</fullName>
    </recommendedName>
</protein>
<organism evidence="3 4">
    <name type="scientific">Rickenella mellea</name>
    <dbReference type="NCBI Taxonomy" id="50990"/>
    <lineage>
        <taxon>Eukaryota</taxon>
        <taxon>Fungi</taxon>
        <taxon>Dikarya</taxon>
        <taxon>Basidiomycota</taxon>
        <taxon>Agaricomycotina</taxon>
        <taxon>Agaricomycetes</taxon>
        <taxon>Hymenochaetales</taxon>
        <taxon>Rickenellaceae</taxon>
        <taxon>Rickenella</taxon>
    </lineage>
</organism>
<dbReference type="Proteomes" id="UP000294933">
    <property type="component" value="Unassembled WGS sequence"/>
</dbReference>
<feature type="compositionally biased region" description="Low complexity" evidence="1">
    <location>
        <begin position="771"/>
        <end position="789"/>
    </location>
</feature>
<keyword evidence="4" id="KW-1185">Reference proteome</keyword>
<feature type="region of interest" description="Disordered" evidence="1">
    <location>
        <begin position="144"/>
        <end position="173"/>
    </location>
</feature>
<evidence type="ECO:0000313" key="3">
    <source>
        <dbReference type="EMBL" id="TDL22881.1"/>
    </source>
</evidence>
<feature type="compositionally biased region" description="Basic and acidic residues" evidence="1">
    <location>
        <begin position="355"/>
        <end position="365"/>
    </location>
</feature>
<dbReference type="Gene3D" id="2.20.70.10">
    <property type="match status" value="1"/>
</dbReference>
<feature type="transmembrane region" description="Helical" evidence="2">
    <location>
        <begin position="702"/>
        <end position="722"/>
    </location>
</feature>
<evidence type="ECO:0008006" key="5">
    <source>
        <dbReference type="Google" id="ProtNLM"/>
    </source>
</evidence>
<dbReference type="STRING" id="50990.A0A4Y7Q6C6"/>
<feature type="region of interest" description="Disordered" evidence="1">
    <location>
        <begin position="342"/>
        <end position="365"/>
    </location>
</feature>
<feature type="transmembrane region" description="Helical" evidence="2">
    <location>
        <begin position="615"/>
        <end position="634"/>
    </location>
</feature>
<dbReference type="InterPro" id="IPR001202">
    <property type="entry name" value="WW_dom"/>
</dbReference>
<dbReference type="OrthoDB" id="2657661at2759"/>
<feature type="region of interest" description="Disordered" evidence="1">
    <location>
        <begin position="40"/>
        <end position="59"/>
    </location>
</feature>
<name>A0A4Y7Q6C6_9AGAM</name>
<sequence>MMPSVALLIASIRRAIGLSARAILSIISLLRRLIARISSSSRRERQDRRDHWQHFLPPPSPSKSGLDIYAHRTHWNSHPLRPDFSTPSLGSSSPSVPVTACSRVPELIKTPPLARHRSRRADSDTGTDPAGIIGYNATFYDSPPSSASPWRTSASTRAGGSGALSPTGTLVGEPMSIDAVHHDNEGTSKPSYSADDPAMKVMMSPTEMHMPSPFSIRDVDDEKIKANLKGVGNGEKKLVCVTAQDIERYDMGIRLERGQGRSVIPALKRQFTHENPLDPSWTRHVHPDGQPYYYNTSHAGPSLRYVTLADLLNVSVLTEIERFVDHMQELIHRHSVLSSFTSSSSSSAGDNDGNGVDHGKSNGKGREEVEVEVFLQLSSDRTWGYYMVYHPNRCLFWLKDMDVEEGIWEIGGKVTTFAHMQHYIAYEYWSHCENFPHDKSVTRVELDELIAFFTYGIIDTMTSMDSTISYPTDDLKTMLGVVKQMRDLNEKTVPVNAAAARIISFLANDRLLNFHGMHGARLTSEQSVQGQRKGDRSLLVTILSPLLFCAPDTHLNGLEKIWVDGIIKQMHWKLFVETLRSEWVEFTFFGTVLLAANVAFLSIPASGVNESGQIASLLSTASSIGGIMLGLLLVRQHRNKSKDTANNAAEYLSNRTHPKLGLETLAIMYSLPYALLMWAMVTFLAAIAFISFHERDMFPSTLIGVTWLFIGVLIMWTIYTGWEYRPSRLLRFVRDRGRNLKMLFGCYGENAHPENYLPSTNQPNPAPSRNHSTTHLPTSPLSSSSSHSSALDGDRRSTHSNGKGKVDKAGSGRGNRRRFSLKPLIIIARGKPRMDTEMTDF</sequence>
<accession>A0A4Y7Q6C6</accession>
<proteinExistence type="predicted"/>
<feature type="transmembrane region" description="Helical" evidence="2">
    <location>
        <begin position="665"/>
        <end position="690"/>
    </location>
</feature>